<sequence length="510" mass="56949">MKEVVKIILLFIVFIVSSYIVMKSIVIRTDDIGLNVAGFWCSEIGLSFSSSYCISLLNSDHYVFVQSLSLSIFMLVVAIIVMHTEWRVAAAILGVVIMILMGVVNPKTFIESVSWDLILFLVGSMAFAGILRELGVFRYLAIQILRLSRFNAYILTAFITIVSFVLSAIVGEVTSIIYVVALVIELRRVLKIEIEPLLILSVLATNTGSVALPIGNPIGVYLLFASSMSISMFIRYSLPLALINVLALYGLYITIVNRYLRRCQTLLENYKKSIEAYISSFYTEVYNAKAKRIYLGLLFLTVFVLTVSINDVIVHILSSILQIDITPHSFLSFIPYMYIVLSMMVVVPPEEIGTIIQKAVEWSSIVFFIMLFMLGHALLYTGAIIKMAYILTTISIATTVVLEMVMTISSTILSALLDNLSVVVAFTPMAILFNKSGLTDQLIYFALLFGGVFGGNYTPIGSTANIVALSLAEKKKIRISWRKWLKIALITTTVQMILSILWIYINNVYR</sequence>
<feature type="domain" description="Citrate transporter-like" evidence="7">
    <location>
        <begin position="87"/>
        <end position="449"/>
    </location>
</feature>
<feature type="transmembrane region" description="Helical" evidence="6">
    <location>
        <begin position="152"/>
        <end position="184"/>
    </location>
</feature>
<keyword evidence="3 6" id="KW-0812">Transmembrane</keyword>
<feature type="transmembrane region" description="Helical" evidence="6">
    <location>
        <begin position="196"/>
        <end position="224"/>
    </location>
</feature>
<accession>A0A7J3N0R1</accession>
<evidence type="ECO:0000256" key="6">
    <source>
        <dbReference type="SAM" id="Phobius"/>
    </source>
</evidence>
<dbReference type="GO" id="GO:0055085">
    <property type="term" value="P:transmembrane transport"/>
    <property type="evidence" value="ECO:0007669"/>
    <property type="project" value="InterPro"/>
</dbReference>
<dbReference type="AlphaFoldDB" id="A0A7J3N0R1"/>
<evidence type="ECO:0000256" key="2">
    <source>
        <dbReference type="ARBA" id="ARBA00022448"/>
    </source>
</evidence>
<feature type="transmembrane region" description="Helical" evidence="6">
    <location>
        <begin position="236"/>
        <end position="255"/>
    </location>
</feature>
<dbReference type="GO" id="GO:0016020">
    <property type="term" value="C:membrane"/>
    <property type="evidence" value="ECO:0007669"/>
    <property type="project" value="UniProtKB-SubCell"/>
</dbReference>
<feature type="transmembrane region" description="Helical" evidence="6">
    <location>
        <begin position="88"/>
        <end position="105"/>
    </location>
</feature>
<feature type="transmembrane region" description="Helical" evidence="6">
    <location>
        <begin position="293"/>
        <end position="317"/>
    </location>
</feature>
<feature type="transmembrane region" description="Helical" evidence="6">
    <location>
        <begin position="484"/>
        <end position="505"/>
    </location>
</feature>
<evidence type="ECO:0000313" key="9">
    <source>
        <dbReference type="EMBL" id="HGT99363.1"/>
    </source>
</evidence>
<proteinExistence type="predicted"/>
<comment type="caution">
    <text evidence="9">The sequence shown here is derived from an EMBL/GenBank/DDBJ whole genome shotgun (WGS) entry which is preliminary data.</text>
</comment>
<feature type="transmembrane region" description="Helical" evidence="6">
    <location>
        <begin position="387"/>
        <end position="405"/>
    </location>
</feature>
<dbReference type="Pfam" id="PF03600">
    <property type="entry name" value="CitMHS"/>
    <property type="match status" value="1"/>
</dbReference>
<evidence type="ECO:0000259" key="7">
    <source>
        <dbReference type="Pfam" id="PF03600"/>
    </source>
</evidence>
<dbReference type="PANTHER" id="PTHR43568">
    <property type="entry name" value="P PROTEIN"/>
    <property type="match status" value="1"/>
</dbReference>
<dbReference type="InterPro" id="IPR004680">
    <property type="entry name" value="Cit_transptr-like_dom"/>
</dbReference>
<evidence type="ECO:0000256" key="3">
    <source>
        <dbReference type="ARBA" id="ARBA00022692"/>
    </source>
</evidence>
<evidence type="ECO:0000313" key="8">
    <source>
        <dbReference type="EMBL" id="HFQ79706.1"/>
    </source>
</evidence>
<comment type="subcellular location">
    <subcellularLocation>
        <location evidence="1">Membrane</location>
        <topology evidence="1">Multi-pass membrane protein</topology>
    </subcellularLocation>
</comment>
<dbReference type="InterPro" id="IPR051475">
    <property type="entry name" value="Diverse_Ion_Transporter"/>
</dbReference>
<feature type="transmembrane region" description="Helical" evidence="6">
    <location>
        <begin position="412"/>
        <end position="431"/>
    </location>
</feature>
<keyword evidence="5 6" id="KW-0472">Membrane</keyword>
<keyword evidence="2" id="KW-0813">Transport</keyword>
<evidence type="ECO:0000256" key="5">
    <source>
        <dbReference type="ARBA" id="ARBA00023136"/>
    </source>
</evidence>
<organism evidence="9">
    <name type="scientific">Ignisphaera aggregans</name>
    <dbReference type="NCBI Taxonomy" id="334771"/>
    <lineage>
        <taxon>Archaea</taxon>
        <taxon>Thermoproteota</taxon>
        <taxon>Thermoprotei</taxon>
        <taxon>Desulfurococcales</taxon>
        <taxon>Desulfurococcaceae</taxon>
        <taxon>Ignisphaera</taxon>
    </lineage>
</organism>
<feature type="transmembrane region" description="Helical" evidence="6">
    <location>
        <begin position="329"/>
        <end position="347"/>
    </location>
</feature>
<dbReference type="EMBL" id="DTDH01000224">
    <property type="protein sequence ID" value="HGT99363.1"/>
    <property type="molecule type" value="Genomic_DNA"/>
</dbReference>
<dbReference type="PANTHER" id="PTHR43568:SF1">
    <property type="entry name" value="P PROTEIN"/>
    <property type="match status" value="1"/>
</dbReference>
<name>A0A7J3N0R1_9CREN</name>
<protein>
    <submittedName>
        <fullName evidence="9">Citrate transporter</fullName>
    </submittedName>
</protein>
<evidence type="ECO:0000256" key="1">
    <source>
        <dbReference type="ARBA" id="ARBA00004141"/>
    </source>
</evidence>
<dbReference type="EMBL" id="DTAU01000153">
    <property type="protein sequence ID" value="HFQ79706.1"/>
    <property type="molecule type" value="Genomic_DNA"/>
</dbReference>
<feature type="transmembrane region" description="Helical" evidence="6">
    <location>
        <begin position="117"/>
        <end position="140"/>
    </location>
</feature>
<feature type="transmembrane region" description="Helical" evidence="6">
    <location>
        <begin position="61"/>
        <end position="82"/>
    </location>
</feature>
<gene>
    <name evidence="8" type="ORF">ENT99_08450</name>
    <name evidence="9" type="ORF">ENU64_08075</name>
</gene>
<evidence type="ECO:0000256" key="4">
    <source>
        <dbReference type="ARBA" id="ARBA00022989"/>
    </source>
</evidence>
<feature type="transmembrane region" description="Helical" evidence="6">
    <location>
        <begin position="7"/>
        <end position="26"/>
    </location>
</feature>
<keyword evidence="4 6" id="KW-1133">Transmembrane helix</keyword>
<feature type="transmembrane region" description="Helical" evidence="6">
    <location>
        <begin position="443"/>
        <end position="472"/>
    </location>
</feature>
<feature type="transmembrane region" description="Helical" evidence="6">
    <location>
        <begin position="359"/>
        <end position="381"/>
    </location>
</feature>
<reference evidence="9" key="1">
    <citation type="journal article" date="2020" name="mSystems">
        <title>Genome- and Community-Level Interaction Insights into Carbon Utilization and Element Cycling Functions of Hydrothermarchaeota in Hydrothermal Sediment.</title>
        <authorList>
            <person name="Zhou Z."/>
            <person name="Liu Y."/>
            <person name="Xu W."/>
            <person name="Pan J."/>
            <person name="Luo Z.H."/>
            <person name="Li M."/>
        </authorList>
    </citation>
    <scope>NUCLEOTIDE SEQUENCE [LARGE SCALE GENOMIC DNA]</scope>
    <source>
        <strain evidence="8">SpSt-629</strain>
        <strain evidence="9">SpSt-688</strain>
    </source>
</reference>